<feature type="compositionally biased region" description="Low complexity" evidence="20">
    <location>
        <begin position="673"/>
        <end position="697"/>
    </location>
</feature>
<name>A0AA88LV25_CHASR</name>
<dbReference type="PANTHER" id="PTHR13367:SF3">
    <property type="entry name" value="TUMOR NECROSIS FACTOR ALPHA-INDUCED PROTEIN 3"/>
    <property type="match status" value="1"/>
</dbReference>
<dbReference type="AlphaFoldDB" id="A0AA88LV25"/>
<evidence type="ECO:0000256" key="6">
    <source>
        <dbReference type="ARBA" id="ARBA00012759"/>
    </source>
</evidence>
<evidence type="ECO:0000256" key="13">
    <source>
        <dbReference type="ARBA" id="ARBA00022786"/>
    </source>
</evidence>
<dbReference type="GO" id="GO:0035523">
    <property type="term" value="P:protein K29-linked deubiquitination"/>
    <property type="evidence" value="ECO:0007669"/>
    <property type="project" value="TreeGrafter"/>
</dbReference>
<dbReference type="PROSITE" id="PS51036">
    <property type="entry name" value="ZF_A20"/>
    <property type="match status" value="4"/>
</dbReference>
<gene>
    <name evidence="24" type="ORF">Q5P01_021668</name>
</gene>
<evidence type="ECO:0000256" key="4">
    <source>
        <dbReference type="ARBA" id="ARBA00004496"/>
    </source>
</evidence>
<dbReference type="GO" id="GO:0005737">
    <property type="term" value="C:cytoplasm"/>
    <property type="evidence" value="ECO:0007669"/>
    <property type="project" value="UniProtKB-SubCell"/>
</dbReference>
<keyword evidence="15" id="KW-0788">Thiol protease</keyword>
<dbReference type="GO" id="GO:0003677">
    <property type="term" value="F:DNA binding"/>
    <property type="evidence" value="ECO:0007669"/>
    <property type="project" value="InterPro"/>
</dbReference>
<accession>A0AA88LV25</accession>
<dbReference type="InterPro" id="IPR002653">
    <property type="entry name" value="Znf_A20"/>
</dbReference>
<feature type="transmembrane region" description="Helical" evidence="21">
    <location>
        <begin position="104"/>
        <end position="128"/>
    </location>
</feature>
<keyword evidence="18 21" id="KW-0472">Membrane</keyword>
<feature type="compositionally biased region" description="Low complexity" evidence="20">
    <location>
        <begin position="746"/>
        <end position="766"/>
    </location>
</feature>
<evidence type="ECO:0000256" key="3">
    <source>
        <dbReference type="ARBA" id="ARBA00004141"/>
    </source>
</evidence>
<evidence type="ECO:0000256" key="10">
    <source>
        <dbReference type="ARBA" id="ARBA00022692"/>
    </source>
</evidence>
<evidence type="ECO:0000256" key="12">
    <source>
        <dbReference type="ARBA" id="ARBA00022771"/>
    </source>
</evidence>
<dbReference type="Pfam" id="PF00822">
    <property type="entry name" value="PMP22_Claudin"/>
    <property type="match status" value="1"/>
</dbReference>
<feature type="region of interest" description="Disordered" evidence="20">
    <location>
        <begin position="746"/>
        <end position="770"/>
    </location>
</feature>
<evidence type="ECO:0000259" key="23">
    <source>
        <dbReference type="PROSITE" id="PS51036"/>
    </source>
</evidence>
<dbReference type="FunFam" id="4.10.240.30:FF:000002">
    <property type="entry name" value="Tumor necrosis factor, alpha-induced protein 3"/>
    <property type="match status" value="1"/>
</dbReference>
<keyword evidence="12" id="KW-0863">Zinc-finger</keyword>
<feature type="domain" description="A20-type" evidence="23">
    <location>
        <begin position="854"/>
        <end position="889"/>
    </location>
</feature>
<protein>
    <recommendedName>
        <fullName evidence="6">ubiquitinyl hydrolase 1</fullName>
        <ecNumber evidence="6">3.4.19.12</ecNumber>
    </recommendedName>
</protein>
<feature type="compositionally biased region" description="Gly residues" evidence="20">
    <location>
        <begin position="654"/>
        <end position="666"/>
    </location>
</feature>
<dbReference type="PANTHER" id="PTHR13367">
    <property type="entry name" value="UBIQUITIN THIOESTERASE"/>
    <property type="match status" value="1"/>
</dbReference>
<evidence type="ECO:0000256" key="5">
    <source>
        <dbReference type="ARBA" id="ARBA00005865"/>
    </source>
</evidence>
<dbReference type="InterPro" id="IPR003323">
    <property type="entry name" value="OTU_dom"/>
</dbReference>
<dbReference type="Gene3D" id="4.10.240.30">
    <property type="match status" value="4"/>
</dbReference>
<evidence type="ECO:0000256" key="17">
    <source>
        <dbReference type="ARBA" id="ARBA00022989"/>
    </source>
</evidence>
<evidence type="ECO:0000256" key="14">
    <source>
        <dbReference type="ARBA" id="ARBA00022801"/>
    </source>
</evidence>
<feature type="domain" description="A20-type" evidence="23">
    <location>
        <begin position="1015"/>
        <end position="1050"/>
    </location>
</feature>
<comment type="catalytic activity">
    <reaction evidence="1">
        <text>Thiol-dependent hydrolysis of ester, thioester, amide, peptide and isopeptide bonds formed by the C-terminal Gly of ubiquitin (a 76-residue protein attached to proteins as an intracellular targeting signal).</text>
        <dbReference type="EC" id="3.4.19.12"/>
    </reaction>
</comment>
<dbReference type="GO" id="GO:0030177">
    <property type="term" value="P:positive regulation of Wnt signaling pathway"/>
    <property type="evidence" value="ECO:0007669"/>
    <property type="project" value="TreeGrafter"/>
</dbReference>
<evidence type="ECO:0000256" key="15">
    <source>
        <dbReference type="ARBA" id="ARBA00022807"/>
    </source>
</evidence>
<keyword evidence="16" id="KW-0862">Zinc</keyword>
<dbReference type="EMBL" id="JAUPFM010000017">
    <property type="protein sequence ID" value="KAK2824493.1"/>
    <property type="molecule type" value="Genomic_DNA"/>
</dbReference>
<evidence type="ECO:0000313" key="25">
    <source>
        <dbReference type="Proteomes" id="UP001187415"/>
    </source>
</evidence>
<evidence type="ECO:0000256" key="16">
    <source>
        <dbReference type="ARBA" id="ARBA00022833"/>
    </source>
</evidence>
<dbReference type="InterPro" id="IPR051346">
    <property type="entry name" value="OTU_Deubiquitinase"/>
</dbReference>
<dbReference type="PROSITE" id="PS50802">
    <property type="entry name" value="OTU"/>
    <property type="match status" value="1"/>
</dbReference>
<comment type="caution">
    <text evidence="24">The sequence shown here is derived from an EMBL/GenBank/DDBJ whole genome shotgun (WGS) entry which is preliminary data.</text>
</comment>
<evidence type="ECO:0000256" key="1">
    <source>
        <dbReference type="ARBA" id="ARBA00000707"/>
    </source>
</evidence>
<evidence type="ECO:0000256" key="20">
    <source>
        <dbReference type="SAM" id="MobiDB-lite"/>
    </source>
</evidence>
<keyword evidence="7" id="KW-0963">Cytoplasm</keyword>
<evidence type="ECO:0000256" key="19">
    <source>
        <dbReference type="ARBA" id="ARBA00023242"/>
    </source>
</evidence>
<evidence type="ECO:0000259" key="22">
    <source>
        <dbReference type="PROSITE" id="PS50802"/>
    </source>
</evidence>
<dbReference type="FunFam" id="4.10.240.30:FF:000001">
    <property type="entry name" value="Tumor necrosis factor alpha-induced protein 3"/>
    <property type="match status" value="1"/>
</dbReference>
<dbReference type="GO" id="GO:0016020">
    <property type="term" value="C:membrane"/>
    <property type="evidence" value="ECO:0007669"/>
    <property type="project" value="UniProtKB-SubCell"/>
</dbReference>
<keyword evidence="10 21" id="KW-0812">Transmembrane</keyword>
<evidence type="ECO:0000256" key="8">
    <source>
        <dbReference type="ARBA" id="ARBA00022553"/>
    </source>
</evidence>
<feature type="transmembrane region" description="Helical" evidence="21">
    <location>
        <begin position="73"/>
        <end position="97"/>
    </location>
</feature>
<keyword evidence="8" id="KW-0597">Phosphoprotein</keyword>
<evidence type="ECO:0000256" key="11">
    <source>
        <dbReference type="ARBA" id="ARBA00022723"/>
    </source>
</evidence>
<sequence>MFRCGIAYPRCRWIVPLLLLFAIIFDIVAIAATSGWVEDENANTHYASMWEQCRGRNDNWECKSLMENTWAQAVAALMIIGLLILILAFIISCAALCCSLIVTLLPVIGGMLILVVILQFIALIIYPVKFNEQIFEGHYYYTWAYGFGWGATILCIGCSILFCCLPRYEDELSGLAKTKYIYSSGLCCYPDTLHSFHVRASAVGPSSSSSLLFLPSFHSLGRPSAMSQGQNFLPKFLFVSNLLKAVKIRQRVPNDVVKPSTSGGLMHHLRGMHRYTLEMIAMNHFPQAFREVVQAAILDRAMQVSLEQEKKLNWCREVKKMVPLRTNGDGNCLLHAASQYMLGVQDTDLVLRKALHGVLKETDTGVFKARFQAELLQSQEFTQTGLRYTTTNWEEEWDKIVKMASPVSSSNGLQFDSLEDIHIFILSNILRRPIIVIADQVVRSMKSGSSISPLNVGGIYLPLHWQPTECYKYPIVLGYDSQHFAPLITIKDSGPEIRAVPLINPGRSGFEELKVHFLMEKEQQQKEKLLKDYLLLIEIPIIGLGYDATRIMNAARLDEGNLPEDMNLMEDYLQLVNHEYQRWQEDKEQAWAAQPQRPPPFSVSQLSLIEIRCATPRCTFYVSVDTQPHCHECFEKRQATVGGGARIEGVVQTKGGGVQGGVGVTGGPETEVSSRGVRSSSPPSSSSGKGVVLSSPRSAPPTAPSLSLYSETHAMKCKTPGCLFTLSVEHDGLCERCFNSRQNHAPPGAGTAATGLPGPNGGPVVPHQAQGSGWTQWGACETETERCSMCRQEVFRIFNGLCPPCMQRQQAPERGEPQQSNPRTEASSSAWSQARDTERPCLTLTPGHTSAWQTPLARPCKRSGCQFFGTPEKLGFCTICYVDYQTNHHLTPPPAPVQSRHGLEAAFQNASRCRGPGCGAVGKAMLEGYCDKCYVKEQSARLNQVAHRTPHSPPLVMRDRAAKPRSSQQSQTQTQTQCRRSGCSNVSPGCTDLCPECHTRGQGREAGRRAQAPKEKSKQRCRTQGCDHYANQEKQGYCNECDHFKQIYRG</sequence>
<keyword evidence="9" id="KW-0645">Protease</keyword>
<feature type="domain" description="A20-type" evidence="23">
    <location>
        <begin position="711"/>
        <end position="746"/>
    </location>
</feature>
<evidence type="ECO:0000256" key="2">
    <source>
        <dbReference type="ARBA" id="ARBA00004123"/>
    </source>
</evidence>
<evidence type="ECO:0000256" key="7">
    <source>
        <dbReference type="ARBA" id="ARBA00022490"/>
    </source>
</evidence>
<dbReference type="InterPro" id="IPR004031">
    <property type="entry name" value="PMP22/EMP/MP20/Claudin"/>
</dbReference>
<feature type="transmembrane region" description="Helical" evidence="21">
    <location>
        <begin position="12"/>
        <end position="37"/>
    </location>
</feature>
<feature type="region of interest" description="Disordered" evidence="20">
    <location>
        <begin position="944"/>
        <end position="986"/>
    </location>
</feature>
<organism evidence="24 25">
    <name type="scientific">Channa striata</name>
    <name type="common">Snakehead murrel</name>
    <name type="synonym">Ophicephalus striatus</name>
    <dbReference type="NCBI Taxonomy" id="64152"/>
    <lineage>
        <taxon>Eukaryota</taxon>
        <taxon>Metazoa</taxon>
        <taxon>Chordata</taxon>
        <taxon>Craniata</taxon>
        <taxon>Vertebrata</taxon>
        <taxon>Euteleostomi</taxon>
        <taxon>Actinopterygii</taxon>
        <taxon>Neopterygii</taxon>
        <taxon>Teleostei</taxon>
        <taxon>Neoteleostei</taxon>
        <taxon>Acanthomorphata</taxon>
        <taxon>Anabantaria</taxon>
        <taxon>Anabantiformes</taxon>
        <taxon>Channoidei</taxon>
        <taxon>Channidae</taxon>
        <taxon>Channa</taxon>
    </lineage>
</organism>
<dbReference type="Pfam" id="PF01754">
    <property type="entry name" value="zf-A20"/>
    <property type="match status" value="5"/>
</dbReference>
<dbReference type="CDD" id="cd22766">
    <property type="entry name" value="OTU_TNFAIP3"/>
    <property type="match status" value="1"/>
</dbReference>
<dbReference type="GO" id="GO:0016477">
    <property type="term" value="P:cell migration"/>
    <property type="evidence" value="ECO:0007669"/>
    <property type="project" value="TreeGrafter"/>
</dbReference>
<feature type="region of interest" description="Disordered" evidence="20">
    <location>
        <begin position="809"/>
        <end position="836"/>
    </location>
</feature>
<dbReference type="Proteomes" id="UP001187415">
    <property type="component" value="Unassembled WGS sequence"/>
</dbReference>
<dbReference type="SMART" id="SM00259">
    <property type="entry name" value="ZnF_A20"/>
    <property type="match status" value="6"/>
</dbReference>
<keyword evidence="14" id="KW-0378">Hydrolase</keyword>
<dbReference type="GO" id="GO:0071947">
    <property type="term" value="P:protein deubiquitination involved in ubiquitin-dependent protein catabolic process"/>
    <property type="evidence" value="ECO:0007669"/>
    <property type="project" value="TreeGrafter"/>
</dbReference>
<dbReference type="GO" id="GO:0070530">
    <property type="term" value="F:K63-linked polyubiquitin modification-dependent protein binding"/>
    <property type="evidence" value="ECO:0007669"/>
    <property type="project" value="TreeGrafter"/>
</dbReference>
<feature type="domain" description="A20-type" evidence="23">
    <location>
        <begin position="907"/>
        <end position="942"/>
    </location>
</feature>
<comment type="subcellular location">
    <subcellularLocation>
        <location evidence="4">Cytoplasm</location>
    </subcellularLocation>
    <subcellularLocation>
        <location evidence="3">Membrane</location>
        <topology evidence="3">Multi-pass membrane protein</topology>
    </subcellularLocation>
    <subcellularLocation>
        <location evidence="2">Nucleus</location>
    </subcellularLocation>
</comment>
<dbReference type="GO" id="GO:0004843">
    <property type="term" value="F:cysteine-type deubiquitinase activity"/>
    <property type="evidence" value="ECO:0007669"/>
    <property type="project" value="UniProtKB-EC"/>
</dbReference>
<keyword evidence="13" id="KW-0833">Ubl conjugation pathway</keyword>
<dbReference type="GO" id="GO:0007010">
    <property type="term" value="P:cytoskeleton organization"/>
    <property type="evidence" value="ECO:0007669"/>
    <property type="project" value="TreeGrafter"/>
</dbReference>
<feature type="compositionally biased region" description="Low complexity" evidence="20">
    <location>
        <begin position="966"/>
        <end position="977"/>
    </location>
</feature>
<keyword evidence="25" id="KW-1185">Reference proteome</keyword>
<dbReference type="Gene3D" id="1.20.5.4770">
    <property type="match status" value="1"/>
</dbReference>
<dbReference type="FunFam" id="1.20.5.4770:FF:000009">
    <property type="entry name" value="Tumor necrosis factor, alpha-induced protein 3"/>
    <property type="match status" value="1"/>
</dbReference>
<evidence type="ECO:0000256" key="9">
    <source>
        <dbReference type="ARBA" id="ARBA00022670"/>
    </source>
</evidence>
<evidence type="ECO:0000313" key="24">
    <source>
        <dbReference type="EMBL" id="KAK2824493.1"/>
    </source>
</evidence>
<proteinExistence type="inferred from homology"/>
<dbReference type="GO" id="GO:0008270">
    <property type="term" value="F:zinc ion binding"/>
    <property type="evidence" value="ECO:0007669"/>
    <property type="project" value="UniProtKB-KW"/>
</dbReference>
<feature type="domain" description="OTU" evidence="22">
    <location>
        <begin position="321"/>
        <end position="490"/>
    </location>
</feature>
<feature type="compositionally biased region" description="Polar residues" evidence="20">
    <location>
        <begin position="817"/>
        <end position="834"/>
    </location>
</feature>
<evidence type="ECO:0000256" key="21">
    <source>
        <dbReference type="SAM" id="Phobius"/>
    </source>
</evidence>
<comment type="similarity">
    <text evidence="5">Belongs to the peptidase C64 family.</text>
</comment>
<dbReference type="Pfam" id="PF02338">
    <property type="entry name" value="OTU"/>
    <property type="match status" value="1"/>
</dbReference>
<keyword evidence="19" id="KW-0539">Nucleus</keyword>
<dbReference type="GO" id="GO:1990168">
    <property type="term" value="P:protein K33-linked deubiquitination"/>
    <property type="evidence" value="ECO:0007669"/>
    <property type="project" value="TreeGrafter"/>
</dbReference>
<dbReference type="EC" id="3.4.19.12" evidence="6"/>
<keyword evidence="11" id="KW-0479">Metal-binding</keyword>
<dbReference type="Gene3D" id="1.20.140.150">
    <property type="match status" value="1"/>
</dbReference>
<keyword evidence="17 21" id="KW-1133">Transmembrane helix</keyword>
<evidence type="ECO:0000256" key="18">
    <source>
        <dbReference type="ARBA" id="ARBA00023136"/>
    </source>
</evidence>
<reference evidence="24" key="1">
    <citation type="submission" date="2023-07" db="EMBL/GenBank/DDBJ databases">
        <title>Chromosome-level Genome Assembly of Striped Snakehead (Channa striata).</title>
        <authorList>
            <person name="Liu H."/>
        </authorList>
    </citation>
    <scope>NUCLEOTIDE SEQUENCE</scope>
    <source>
        <strain evidence="24">Gz</strain>
        <tissue evidence="24">Muscle</tissue>
    </source>
</reference>
<feature type="region of interest" description="Disordered" evidence="20">
    <location>
        <begin position="653"/>
        <end position="705"/>
    </location>
</feature>
<dbReference type="GO" id="GO:0005634">
    <property type="term" value="C:nucleus"/>
    <property type="evidence" value="ECO:0007669"/>
    <property type="project" value="UniProtKB-SubCell"/>
</dbReference>